<accession>A0A941CM95</accession>
<evidence type="ECO:0000313" key="3">
    <source>
        <dbReference type="Proteomes" id="UP000675379"/>
    </source>
</evidence>
<dbReference type="RefSeq" id="WP_211799676.1">
    <property type="nucleotide sequence ID" value="NZ_JAGSCS010000002.1"/>
</dbReference>
<sequence>MIKKIAGLSILLTMLTTTPVLASVNPNTPEKAAPAIAVEMLKNCGVKVNGDILRQVTEQMGPGGTFMGMEKSDPHYKHHVMHYLHEDLGVMGDQDCMTHGQME</sequence>
<reference evidence="2" key="1">
    <citation type="submission" date="2021-04" db="EMBL/GenBank/DDBJ databases">
        <title>Proteiniclasticum sedimins sp. nov., an obligate anaerobic bacterium isolated from anaerobic sludge.</title>
        <authorList>
            <person name="Liu J."/>
        </authorList>
    </citation>
    <scope>NUCLEOTIDE SEQUENCE</scope>
    <source>
        <strain evidence="2">BAD-10</strain>
    </source>
</reference>
<keyword evidence="3" id="KW-1185">Reference proteome</keyword>
<organism evidence="2 3">
    <name type="scientific">Proteiniclasticum sediminis</name>
    <dbReference type="NCBI Taxonomy" id="2804028"/>
    <lineage>
        <taxon>Bacteria</taxon>
        <taxon>Bacillati</taxon>
        <taxon>Bacillota</taxon>
        <taxon>Clostridia</taxon>
        <taxon>Eubacteriales</taxon>
        <taxon>Clostridiaceae</taxon>
        <taxon>Proteiniclasticum</taxon>
    </lineage>
</organism>
<evidence type="ECO:0008006" key="4">
    <source>
        <dbReference type="Google" id="ProtNLM"/>
    </source>
</evidence>
<protein>
    <recommendedName>
        <fullName evidence="4">Secreted protein</fullName>
    </recommendedName>
</protein>
<feature type="signal peptide" evidence="1">
    <location>
        <begin position="1"/>
        <end position="22"/>
    </location>
</feature>
<gene>
    <name evidence="2" type="ORF">KCG48_02280</name>
</gene>
<proteinExistence type="predicted"/>
<dbReference type="AlphaFoldDB" id="A0A941CM95"/>
<dbReference type="EMBL" id="JAGSCS010000002">
    <property type="protein sequence ID" value="MBR0575160.1"/>
    <property type="molecule type" value="Genomic_DNA"/>
</dbReference>
<name>A0A941CM95_9CLOT</name>
<keyword evidence="1" id="KW-0732">Signal</keyword>
<comment type="caution">
    <text evidence="2">The sequence shown here is derived from an EMBL/GenBank/DDBJ whole genome shotgun (WGS) entry which is preliminary data.</text>
</comment>
<evidence type="ECO:0000313" key="2">
    <source>
        <dbReference type="EMBL" id="MBR0575160.1"/>
    </source>
</evidence>
<dbReference type="Proteomes" id="UP000675379">
    <property type="component" value="Unassembled WGS sequence"/>
</dbReference>
<feature type="chain" id="PRO_5037095898" description="Secreted protein" evidence="1">
    <location>
        <begin position="23"/>
        <end position="103"/>
    </location>
</feature>
<evidence type="ECO:0000256" key="1">
    <source>
        <dbReference type="SAM" id="SignalP"/>
    </source>
</evidence>